<protein>
    <submittedName>
        <fullName evidence="2">Uncharacterized protein</fullName>
    </submittedName>
</protein>
<gene>
    <name evidence="2" type="ORF">IFM89_039948</name>
</gene>
<sequence length="138" mass="15513">MRPPSGVLITYGSSSPSPSTSPSIKKPRCVEVSSVQKRTCMCSPSTHAGAFRCKFHKKIQAEKKNTTDNKNQEDKVAAESSTRVSGEKVLVRRALRDLVEIKHQQQEEKCFNPDRVGFLLCPRLTTYEAENQVQKMIM</sequence>
<keyword evidence="3" id="KW-1185">Reference proteome</keyword>
<dbReference type="AlphaFoldDB" id="A0A835GVE5"/>
<proteinExistence type="predicted"/>
<accession>A0A835GVE5</accession>
<evidence type="ECO:0000256" key="1">
    <source>
        <dbReference type="SAM" id="MobiDB-lite"/>
    </source>
</evidence>
<feature type="region of interest" description="Disordered" evidence="1">
    <location>
        <begin position="1"/>
        <end position="28"/>
    </location>
</feature>
<reference evidence="2 3" key="1">
    <citation type="submission" date="2020-10" db="EMBL/GenBank/DDBJ databases">
        <title>The Coptis chinensis genome and diversification of protoberbering-type alkaloids.</title>
        <authorList>
            <person name="Wang B."/>
            <person name="Shu S."/>
            <person name="Song C."/>
            <person name="Liu Y."/>
        </authorList>
    </citation>
    <scope>NUCLEOTIDE SEQUENCE [LARGE SCALE GENOMIC DNA]</scope>
    <source>
        <strain evidence="2">HL-2020</strain>
        <tissue evidence="2">Leaf</tissue>
    </source>
</reference>
<dbReference type="EMBL" id="JADFTS010000083">
    <property type="protein sequence ID" value="KAF9586847.1"/>
    <property type="molecule type" value="Genomic_DNA"/>
</dbReference>
<dbReference type="PANTHER" id="PTHR33132">
    <property type="entry name" value="OSJNBB0118P14.9 PROTEIN"/>
    <property type="match status" value="1"/>
</dbReference>
<feature type="region of interest" description="Disordered" evidence="1">
    <location>
        <begin position="62"/>
        <end position="85"/>
    </location>
</feature>
<comment type="caution">
    <text evidence="2">The sequence shown here is derived from an EMBL/GenBank/DDBJ whole genome shotgun (WGS) entry which is preliminary data.</text>
</comment>
<dbReference type="OrthoDB" id="638181at2759"/>
<name>A0A835GVE5_9MAGN</name>
<organism evidence="2 3">
    <name type="scientific">Coptis chinensis</name>
    <dbReference type="NCBI Taxonomy" id="261450"/>
    <lineage>
        <taxon>Eukaryota</taxon>
        <taxon>Viridiplantae</taxon>
        <taxon>Streptophyta</taxon>
        <taxon>Embryophyta</taxon>
        <taxon>Tracheophyta</taxon>
        <taxon>Spermatophyta</taxon>
        <taxon>Magnoliopsida</taxon>
        <taxon>Ranunculales</taxon>
        <taxon>Ranunculaceae</taxon>
        <taxon>Coptidoideae</taxon>
        <taxon>Coptis</taxon>
    </lineage>
</organism>
<evidence type="ECO:0000313" key="2">
    <source>
        <dbReference type="EMBL" id="KAF9586847.1"/>
    </source>
</evidence>
<evidence type="ECO:0000313" key="3">
    <source>
        <dbReference type="Proteomes" id="UP000631114"/>
    </source>
</evidence>
<dbReference type="PANTHER" id="PTHR33132:SF135">
    <property type="entry name" value="OS02G0799700 PROTEIN"/>
    <property type="match status" value="1"/>
</dbReference>
<dbReference type="Proteomes" id="UP000631114">
    <property type="component" value="Unassembled WGS sequence"/>
</dbReference>
<feature type="compositionally biased region" description="Low complexity" evidence="1">
    <location>
        <begin position="13"/>
        <end position="23"/>
    </location>
</feature>
<feature type="compositionally biased region" description="Basic and acidic residues" evidence="1">
    <location>
        <begin position="62"/>
        <end position="77"/>
    </location>
</feature>